<proteinExistence type="inferred from homology"/>
<dbReference type="NCBIfam" id="TIGR01099">
    <property type="entry name" value="galU"/>
    <property type="match status" value="1"/>
</dbReference>
<protein>
    <recommendedName>
        <fullName evidence="2 6">UTP--glucose-1-phosphate uridylyltransferase</fullName>
        <ecNumber evidence="2 6">2.7.7.9</ecNumber>
    </recommendedName>
    <alternativeName>
        <fullName evidence="6">UDP-glucose pyrophosphorylase</fullName>
    </alternativeName>
</protein>
<dbReference type="Gene3D" id="3.90.550.10">
    <property type="entry name" value="Spore Coat Polysaccharide Biosynthesis Protein SpsA, Chain A"/>
    <property type="match status" value="1"/>
</dbReference>
<comment type="similarity">
    <text evidence="1 6">Belongs to the UDPGP type 2 family.</text>
</comment>
<name>A0A2P8HQR3_9BACI</name>
<keyword evidence="3 6" id="KW-0808">Transferase</keyword>
<dbReference type="Proteomes" id="UP000242310">
    <property type="component" value="Unassembled WGS sequence"/>
</dbReference>
<dbReference type="SUPFAM" id="SSF53448">
    <property type="entry name" value="Nucleotide-diphospho-sugar transferases"/>
    <property type="match status" value="1"/>
</dbReference>
<dbReference type="InterPro" id="IPR029044">
    <property type="entry name" value="Nucleotide-diphossugar_trans"/>
</dbReference>
<dbReference type="OrthoDB" id="9803871at2"/>
<comment type="caution">
    <text evidence="8">The sequence shown here is derived from an EMBL/GenBank/DDBJ whole genome shotgun (WGS) entry which is preliminary data.</text>
</comment>
<dbReference type="PANTHER" id="PTHR43197:SF1">
    <property type="entry name" value="UTP--GLUCOSE-1-PHOSPHATE URIDYLYLTRANSFERASE"/>
    <property type="match status" value="1"/>
</dbReference>
<comment type="catalytic activity">
    <reaction evidence="5 6">
        <text>alpha-D-glucose 1-phosphate + UTP + H(+) = UDP-alpha-D-glucose + diphosphate</text>
        <dbReference type="Rhea" id="RHEA:19889"/>
        <dbReference type="ChEBI" id="CHEBI:15378"/>
        <dbReference type="ChEBI" id="CHEBI:33019"/>
        <dbReference type="ChEBI" id="CHEBI:46398"/>
        <dbReference type="ChEBI" id="CHEBI:58601"/>
        <dbReference type="ChEBI" id="CHEBI:58885"/>
        <dbReference type="EC" id="2.7.7.9"/>
    </reaction>
</comment>
<evidence type="ECO:0000256" key="4">
    <source>
        <dbReference type="ARBA" id="ARBA00022695"/>
    </source>
</evidence>
<evidence type="ECO:0000313" key="9">
    <source>
        <dbReference type="Proteomes" id="UP000242310"/>
    </source>
</evidence>
<dbReference type="AlphaFoldDB" id="A0A2P8HQR3"/>
<evidence type="ECO:0000256" key="3">
    <source>
        <dbReference type="ARBA" id="ARBA00022679"/>
    </source>
</evidence>
<evidence type="ECO:0000256" key="1">
    <source>
        <dbReference type="ARBA" id="ARBA00006890"/>
    </source>
</evidence>
<keyword evidence="4 6" id="KW-0548">Nucleotidyltransferase</keyword>
<reference evidence="8 9" key="1">
    <citation type="submission" date="2018-03" db="EMBL/GenBank/DDBJ databases">
        <title>Genomic Encyclopedia of Type Strains, Phase III (KMG-III): the genomes of soil and plant-associated and newly described type strains.</title>
        <authorList>
            <person name="Whitman W."/>
        </authorList>
    </citation>
    <scope>NUCLEOTIDE SEQUENCE [LARGE SCALE GENOMIC DNA]</scope>
    <source>
        <strain evidence="8 9">CGMCC 1.07653</strain>
    </source>
</reference>
<dbReference type="GO" id="GO:0003983">
    <property type="term" value="F:UTP:glucose-1-phosphate uridylyltransferase activity"/>
    <property type="evidence" value="ECO:0007669"/>
    <property type="project" value="UniProtKB-EC"/>
</dbReference>
<keyword evidence="9" id="KW-1185">Reference proteome</keyword>
<dbReference type="EMBL" id="PYAV01000004">
    <property type="protein sequence ID" value="PSL48555.1"/>
    <property type="molecule type" value="Genomic_DNA"/>
</dbReference>
<feature type="domain" description="Nucleotidyl transferase" evidence="7">
    <location>
        <begin position="5"/>
        <end position="267"/>
    </location>
</feature>
<dbReference type="PANTHER" id="PTHR43197">
    <property type="entry name" value="UTP--GLUCOSE-1-PHOSPHATE URIDYLYLTRANSFERASE"/>
    <property type="match status" value="1"/>
</dbReference>
<evidence type="ECO:0000256" key="5">
    <source>
        <dbReference type="ARBA" id="ARBA00048128"/>
    </source>
</evidence>
<dbReference type="CDD" id="cd02541">
    <property type="entry name" value="UGPase_prokaryotic"/>
    <property type="match status" value="1"/>
</dbReference>
<accession>A0A2P8HQR3</accession>
<evidence type="ECO:0000259" key="7">
    <source>
        <dbReference type="Pfam" id="PF00483"/>
    </source>
</evidence>
<evidence type="ECO:0000256" key="6">
    <source>
        <dbReference type="RuleBase" id="RU361259"/>
    </source>
</evidence>
<organism evidence="8 9">
    <name type="scientific">Salsuginibacillus halophilus</name>
    <dbReference type="NCBI Taxonomy" id="517424"/>
    <lineage>
        <taxon>Bacteria</taxon>
        <taxon>Bacillati</taxon>
        <taxon>Bacillota</taxon>
        <taxon>Bacilli</taxon>
        <taxon>Bacillales</taxon>
        <taxon>Bacillaceae</taxon>
        <taxon>Salsuginibacillus</taxon>
    </lineage>
</organism>
<evidence type="ECO:0000313" key="8">
    <source>
        <dbReference type="EMBL" id="PSL48555.1"/>
    </source>
</evidence>
<dbReference type="RefSeq" id="WP_106588120.1">
    <property type="nucleotide sequence ID" value="NZ_PYAV01000004.1"/>
</dbReference>
<dbReference type="InterPro" id="IPR005771">
    <property type="entry name" value="GalU_uridylyltTrfase_bac/arc"/>
</dbReference>
<sequence>MNVKKAIIPAAGLGTRFLPATKAQPKEMLPVVDQPVIQYIVEEAAAAGIEDIMIISGRGKRAIEDHFDQSYELEAVLTKKQKWEQLEQVQAISALANIHYIRQREPKGLGHAIYCARRFIGDEPFAVLLGDDLVDAKTPCIGQLMHVYDAAKKPVIGVQQVDKAETGAYGIVAPGAPGPLPGTWCVNELVEKPAPAEAPSDLGIIGRYILEPSIFSHIANTPADAGGEVQLTDALAEANEATPILASSFQGERYDIGHHAGWLHASLAFALKRNEVNEADREKLRRLIDEDQK</sequence>
<dbReference type="InterPro" id="IPR005835">
    <property type="entry name" value="NTP_transferase_dom"/>
</dbReference>
<evidence type="ECO:0000256" key="2">
    <source>
        <dbReference type="ARBA" id="ARBA00012415"/>
    </source>
</evidence>
<dbReference type="EC" id="2.7.7.9" evidence="2 6"/>
<gene>
    <name evidence="8" type="ORF">B0H94_104156</name>
</gene>
<dbReference type="GO" id="GO:0006011">
    <property type="term" value="P:UDP-alpha-D-glucose metabolic process"/>
    <property type="evidence" value="ECO:0007669"/>
    <property type="project" value="InterPro"/>
</dbReference>
<dbReference type="Pfam" id="PF00483">
    <property type="entry name" value="NTP_transferase"/>
    <property type="match status" value="1"/>
</dbReference>